<feature type="domain" description="GGDEF" evidence="4">
    <location>
        <begin position="258"/>
        <end position="389"/>
    </location>
</feature>
<feature type="modified residue" description="4-aspartylphosphate" evidence="1">
    <location>
        <position position="53"/>
    </location>
</feature>
<name>A0A285JJ81_9GAMM</name>
<dbReference type="SUPFAM" id="SSF52172">
    <property type="entry name" value="CheY-like"/>
    <property type="match status" value="1"/>
</dbReference>
<dbReference type="Proteomes" id="UP000219353">
    <property type="component" value="Unassembled WGS sequence"/>
</dbReference>
<dbReference type="Gene3D" id="3.30.70.270">
    <property type="match status" value="1"/>
</dbReference>
<dbReference type="InterPro" id="IPR011006">
    <property type="entry name" value="CheY-like_superfamily"/>
</dbReference>
<dbReference type="AlphaFoldDB" id="A0A285JJ81"/>
<dbReference type="InterPro" id="IPR043128">
    <property type="entry name" value="Rev_trsase/Diguanyl_cyclase"/>
</dbReference>
<sequence>MEKSVLVVDDEIGILKALSRVLSRSGYHVRTANCGADALSILQTWPCKVVLTDFRMPNMTGAELLATIKLQYPEIVGLVISGYSDFQSVKTLLNAGSAYHFLQKPWEDDELLQQVSAAFEHYLQRRFNSQTQKMLLAASEPLLELSKDGLVLQANAAALALLGDEVNKDGCSLASLVVPADQDKITPALFDVGSSAFVTLNGRTEIELSCRLVGPKSGIIELSYVTVPVLVNNVFDLPAMLNYQQLLQLIQNCVQHTRSLALVAVKIRSFEVWSRAIGYTEAERALESIAEQLLASSAPVGELAFLANEQFVIALPLPGSEMQVLQNITEILSSITGHLQLTKGPIDFAVSYCLLPEDGNDPRTILNNLLLGNMLVAESGLRMFMRYDRQAVERKKHQLSLSQALHSAIEQDQLFLNFQAKYDIHKQALSGCEVLVRWQHPDYGIVPPSLFIPLAEQQGQIIEIGYWVLKQAFQALVNWNNKGIHIGKMAVNISGRQLMEPDFIDWIKRHLTQYGVNAALLEFELTETFLLENFDDCVNKLNVLSDLGISIAIDDFGTGYSSLAYLNKLPLNVLKIDRSLIADIESNLQTQSLVANIVRLAHDLNLRVVVEGVETVDQLQLVQQMGCDVIQGYFIARPQSEQGYIALLSSANSQSARSLSGDKDV</sequence>
<dbReference type="PROSITE" id="PS50883">
    <property type="entry name" value="EAL"/>
    <property type="match status" value="1"/>
</dbReference>
<reference evidence="6" key="1">
    <citation type="submission" date="2017-09" db="EMBL/GenBank/DDBJ databases">
        <authorList>
            <person name="Varghese N."/>
            <person name="Submissions S."/>
        </authorList>
    </citation>
    <scope>NUCLEOTIDE SEQUENCE [LARGE SCALE GENOMIC DNA]</scope>
    <source>
        <strain evidence="6">CGMCC 1.12461</strain>
    </source>
</reference>
<dbReference type="EMBL" id="OBEB01000010">
    <property type="protein sequence ID" value="SNY60318.1"/>
    <property type="molecule type" value="Genomic_DNA"/>
</dbReference>
<feature type="domain" description="Response regulatory" evidence="2">
    <location>
        <begin position="4"/>
        <end position="119"/>
    </location>
</feature>
<dbReference type="PROSITE" id="PS50887">
    <property type="entry name" value="GGDEF"/>
    <property type="match status" value="1"/>
</dbReference>
<dbReference type="GO" id="GO:0071111">
    <property type="term" value="F:cyclic-guanylate-specific phosphodiesterase activity"/>
    <property type="evidence" value="ECO:0007669"/>
    <property type="project" value="InterPro"/>
</dbReference>
<evidence type="ECO:0000313" key="5">
    <source>
        <dbReference type="EMBL" id="SNY60318.1"/>
    </source>
</evidence>
<evidence type="ECO:0000259" key="2">
    <source>
        <dbReference type="PROSITE" id="PS50110"/>
    </source>
</evidence>
<dbReference type="Pfam" id="PF00563">
    <property type="entry name" value="EAL"/>
    <property type="match status" value="1"/>
</dbReference>
<accession>A0A285JJ81</accession>
<keyword evidence="6" id="KW-1185">Reference proteome</keyword>
<proteinExistence type="predicted"/>
<dbReference type="RefSeq" id="WP_097112954.1">
    <property type="nucleotide sequence ID" value="NZ_OBEB01000010.1"/>
</dbReference>
<protein>
    <submittedName>
        <fullName evidence="5">EAL domain, c-di-GMP-specific phosphodiesterase class I (Or its enzymatically inactive variant)</fullName>
    </submittedName>
</protein>
<dbReference type="InterPro" id="IPR001789">
    <property type="entry name" value="Sig_transdc_resp-reg_receiver"/>
</dbReference>
<dbReference type="Gene3D" id="3.20.20.450">
    <property type="entry name" value="EAL domain"/>
    <property type="match status" value="1"/>
</dbReference>
<dbReference type="CDD" id="cd01948">
    <property type="entry name" value="EAL"/>
    <property type="match status" value="1"/>
</dbReference>
<dbReference type="CDD" id="cd17569">
    <property type="entry name" value="REC_HupR-like"/>
    <property type="match status" value="1"/>
</dbReference>
<evidence type="ECO:0000313" key="6">
    <source>
        <dbReference type="Proteomes" id="UP000219353"/>
    </source>
</evidence>
<dbReference type="InterPro" id="IPR000160">
    <property type="entry name" value="GGDEF_dom"/>
</dbReference>
<dbReference type="Gene3D" id="3.40.50.2300">
    <property type="match status" value="1"/>
</dbReference>
<dbReference type="Pfam" id="PF00990">
    <property type="entry name" value="GGDEF"/>
    <property type="match status" value="1"/>
</dbReference>
<keyword evidence="1" id="KW-0597">Phosphoprotein</keyword>
<feature type="domain" description="EAL" evidence="3">
    <location>
        <begin position="398"/>
        <end position="652"/>
    </location>
</feature>
<gene>
    <name evidence="5" type="ORF">SAMN06297280_0058</name>
</gene>
<dbReference type="PANTHER" id="PTHR33121">
    <property type="entry name" value="CYCLIC DI-GMP PHOSPHODIESTERASE PDEF"/>
    <property type="match status" value="1"/>
</dbReference>
<dbReference type="SUPFAM" id="SSF55073">
    <property type="entry name" value="Nucleotide cyclase"/>
    <property type="match status" value="1"/>
</dbReference>
<dbReference type="PROSITE" id="PS50110">
    <property type="entry name" value="RESPONSE_REGULATORY"/>
    <property type="match status" value="1"/>
</dbReference>
<evidence type="ECO:0000259" key="3">
    <source>
        <dbReference type="PROSITE" id="PS50883"/>
    </source>
</evidence>
<dbReference type="SMART" id="SM00448">
    <property type="entry name" value="REC"/>
    <property type="match status" value="1"/>
</dbReference>
<evidence type="ECO:0000256" key="1">
    <source>
        <dbReference type="PROSITE-ProRule" id="PRU00169"/>
    </source>
</evidence>
<dbReference type="InterPro" id="IPR050706">
    <property type="entry name" value="Cyclic-di-GMP_PDE-like"/>
</dbReference>
<dbReference type="InterPro" id="IPR001633">
    <property type="entry name" value="EAL_dom"/>
</dbReference>
<dbReference type="PANTHER" id="PTHR33121:SF79">
    <property type="entry name" value="CYCLIC DI-GMP PHOSPHODIESTERASE PDED-RELATED"/>
    <property type="match status" value="1"/>
</dbReference>
<dbReference type="SMART" id="SM00052">
    <property type="entry name" value="EAL"/>
    <property type="match status" value="1"/>
</dbReference>
<dbReference type="OrthoDB" id="8553030at2"/>
<dbReference type="SUPFAM" id="SSF141868">
    <property type="entry name" value="EAL domain-like"/>
    <property type="match status" value="1"/>
</dbReference>
<dbReference type="GO" id="GO:0000160">
    <property type="term" value="P:phosphorelay signal transduction system"/>
    <property type="evidence" value="ECO:0007669"/>
    <property type="project" value="InterPro"/>
</dbReference>
<dbReference type="InterPro" id="IPR029787">
    <property type="entry name" value="Nucleotide_cyclase"/>
</dbReference>
<dbReference type="InterPro" id="IPR035919">
    <property type="entry name" value="EAL_sf"/>
</dbReference>
<evidence type="ECO:0000259" key="4">
    <source>
        <dbReference type="PROSITE" id="PS50887"/>
    </source>
</evidence>
<organism evidence="5 6">
    <name type="scientific">Arsukibacterium tuosuense</name>
    <dbReference type="NCBI Taxonomy" id="1323745"/>
    <lineage>
        <taxon>Bacteria</taxon>
        <taxon>Pseudomonadati</taxon>
        <taxon>Pseudomonadota</taxon>
        <taxon>Gammaproteobacteria</taxon>
        <taxon>Chromatiales</taxon>
        <taxon>Chromatiaceae</taxon>
        <taxon>Arsukibacterium</taxon>
    </lineage>
</organism>
<dbReference type="Pfam" id="PF00072">
    <property type="entry name" value="Response_reg"/>
    <property type="match status" value="1"/>
</dbReference>